<evidence type="ECO:0000313" key="2">
    <source>
        <dbReference type="Proteomes" id="UP000050827"/>
    </source>
</evidence>
<dbReference type="EMBL" id="LCTZ01000002">
    <property type="protein sequence ID" value="KQC30857.1"/>
    <property type="molecule type" value="Genomic_DNA"/>
</dbReference>
<reference evidence="1 2" key="1">
    <citation type="submission" date="2015-04" db="EMBL/GenBank/DDBJ databases">
        <title>Complete genome of flavobacterium.</title>
        <authorList>
            <person name="Kwon Y.M."/>
            <person name="Kim S.-J."/>
        </authorList>
    </citation>
    <scope>NUCLEOTIDE SEQUENCE [LARGE SCALE GENOMIC DNA]</scope>
    <source>
        <strain evidence="1 2">DK169</strain>
    </source>
</reference>
<dbReference type="OrthoDB" id="754271at2"/>
<organism evidence="1 2">
    <name type="scientific">Flagellimonas eckloniae</name>
    <dbReference type="NCBI Taxonomy" id="346185"/>
    <lineage>
        <taxon>Bacteria</taxon>
        <taxon>Pseudomonadati</taxon>
        <taxon>Bacteroidota</taxon>
        <taxon>Flavobacteriia</taxon>
        <taxon>Flavobacteriales</taxon>
        <taxon>Flavobacteriaceae</taxon>
        <taxon>Flagellimonas</taxon>
    </lineage>
</organism>
<dbReference type="STRING" id="346185.AAY42_13885"/>
<proteinExistence type="predicted"/>
<name>A0A0Q0XP79_9FLAO</name>
<comment type="caution">
    <text evidence="1">The sequence shown here is derived from an EMBL/GenBank/DDBJ whole genome shotgun (WGS) entry which is preliminary data.</text>
</comment>
<accession>A0A0Q0XP79</accession>
<dbReference type="RefSeq" id="WP_055396249.1">
    <property type="nucleotide sequence ID" value="NZ_LCTZ01000002.1"/>
</dbReference>
<protein>
    <submittedName>
        <fullName evidence="1">Uncharacterized protein</fullName>
    </submittedName>
</protein>
<keyword evidence="2" id="KW-1185">Reference proteome</keyword>
<sequence length="233" mass="27239">MTSERKIKIAESFSNKYVETELDIDLSQKEFELLGRGFFAGSMDEKWNIFIHKDSLFFARSWTDNCIYKADLEIRRSGIKLNNLKITKNTDEYKGTDLKSDTDLFKKLLQMYLDREDLYIDYRVKLPLIKLTIEKYSKENELRKSIGSQSVELNLQIYNSLIESSSDYITINGLEELTYNTKKYDSKYELLSLHISNKENPSDSTTFFFNQEGTELLGQIIINKKPASNNVHK</sequence>
<dbReference type="PATRIC" id="fig|1547436.3.peg.2867"/>
<gene>
    <name evidence="1" type="ORF">AAY42_13885</name>
</gene>
<dbReference type="Proteomes" id="UP000050827">
    <property type="component" value="Unassembled WGS sequence"/>
</dbReference>
<evidence type="ECO:0000313" key="1">
    <source>
        <dbReference type="EMBL" id="KQC30857.1"/>
    </source>
</evidence>
<dbReference type="AlphaFoldDB" id="A0A0Q0XP79"/>